<gene>
    <name evidence="2" type="ORF">RRG08_033591</name>
</gene>
<feature type="compositionally biased region" description="Polar residues" evidence="1">
    <location>
        <begin position="31"/>
        <end position="43"/>
    </location>
</feature>
<dbReference type="EMBL" id="JAWDGP010007919">
    <property type="protein sequence ID" value="KAK3700314.1"/>
    <property type="molecule type" value="Genomic_DNA"/>
</dbReference>
<proteinExistence type="predicted"/>
<dbReference type="AlphaFoldDB" id="A0AAE1CJJ2"/>
<dbReference type="Proteomes" id="UP001283361">
    <property type="component" value="Unassembled WGS sequence"/>
</dbReference>
<accession>A0AAE1CJJ2</accession>
<sequence length="114" mass="12777">MRQGFGHTRHAFRVHSHLGAMTRRTKDANERNASSIGDPQGQTLWLEGTMDSAQDKKGLTTEVSRTKCLYERILLSSTFSNRGSVLVKMSKKMLATGLGQIECALSINEEHQWI</sequence>
<evidence type="ECO:0000256" key="1">
    <source>
        <dbReference type="SAM" id="MobiDB-lite"/>
    </source>
</evidence>
<organism evidence="2 3">
    <name type="scientific">Elysia crispata</name>
    <name type="common">lettuce slug</name>
    <dbReference type="NCBI Taxonomy" id="231223"/>
    <lineage>
        <taxon>Eukaryota</taxon>
        <taxon>Metazoa</taxon>
        <taxon>Spiralia</taxon>
        <taxon>Lophotrochozoa</taxon>
        <taxon>Mollusca</taxon>
        <taxon>Gastropoda</taxon>
        <taxon>Heterobranchia</taxon>
        <taxon>Euthyneura</taxon>
        <taxon>Panpulmonata</taxon>
        <taxon>Sacoglossa</taxon>
        <taxon>Placobranchoidea</taxon>
        <taxon>Plakobranchidae</taxon>
        <taxon>Elysia</taxon>
    </lineage>
</organism>
<protein>
    <submittedName>
        <fullName evidence="2">Uncharacterized protein</fullName>
    </submittedName>
</protein>
<evidence type="ECO:0000313" key="2">
    <source>
        <dbReference type="EMBL" id="KAK3700314.1"/>
    </source>
</evidence>
<comment type="caution">
    <text evidence="2">The sequence shown here is derived from an EMBL/GenBank/DDBJ whole genome shotgun (WGS) entry which is preliminary data.</text>
</comment>
<feature type="region of interest" description="Disordered" evidence="1">
    <location>
        <begin position="24"/>
        <end position="43"/>
    </location>
</feature>
<name>A0AAE1CJJ2_9GAST</name>
<keyword evidence="3" id="KW-1185">Reference proteome</keyword>
<evidence type="ECO:0000313" key="3">
    <source>
        <dbReference type="Proteomes" id="UP001283361"/>
    </source>
</evidence>
<reference evidence="2" key="1">
    <citation type="journal article" date="2023" name="G3 (Bethesda)">
        <title>A reference genome for the long-term kleptoplast-retaining sea slug Elysia crispata morphotype clarki.</title>
        <authorList>
            <person name="Eastman K.E."/>
            <person name="Pendleton A.L."/>
            <person name="Shaikh M.A."/>
            <person name="Suttiyut T."/>
            <person name="Ogas R."/>
            <person name="Tomko P."/>
            <person name="Gavelis G."/>
            <person name="Widhalm J.R."/>
            <person name="Wisecaver J.H."/>
        </authorList>
    </citation>
    <scope>NUCLEOTIDE SEQUENCE</scope>
    <source>
        <strain evidence="2">ECLA1</strain>
    </source>
</reference>